<reference evidence="3" key="1">
    <citation type="journal article" date="2019" name="Int. J. Syst. Evol. Microbiol.">
        <title>The Global Catalogue of Microorganisms (GCM) 10K type strain sequencing project: providing services to taxonomists for standard genome sequencing and annotation.</title>
        <authorList>
            <consortium name="The Broad Institute Genomics Platform"/>
            <consortium name="The Broad Institute Genome Sequencing Center for Infectious Disease"/>
            <person name="Wu L."/>
            <person name="Ma J."/>
        </authorList>
    </citation>
    <scope>NUCLEOTIDE SEQUENCE [LARGE SCALE GENOMIC DNA]</scope>
    <source>
        <strain evidence="3">CGMCC 1.15111</strain>
    </source>
</reference>
<dbReference type="Proteomes" id="UP000658258">
    <property type="component" value="Unassembled WGS sequence"/>
</dbReference>
<comment type="caution">
    <text evidence="2">The sequence shown here is derived from an EMBL/GenBank/DDBJ whole genome shotgun (WGS) entry which is preliminary data.</text>
</comment>
<evidence type="ECO:0000313" key="3">
    <source>
        <dbReference type="Proteomes" id="UP000658258"/>
    </source>
</evidence>
<sequence length="294" mass="33618">MSRLLVLTLFFVGSIQLLAQSKSYVLADKKTKEPITYATVKADNNFFTYTDEKGEFEIGLFEKIWIQHVTYIPSVFYADSIQSDTLFLESLELDVGSVVVKSATKKSRKSTIGNLTKKTNYTINIARNMQIVLYMPPELYSSGHKVSTLRIPLFNRRDIEYSDLLIRPRFYLTSKDNNNPGEEIGKIGETFIVSDENEKYYEIDISKYEVILPDNGFFVGIELIGPVDADGHLIKEIKGAERIDIRGEIKKTSNGYQTMIKINEDRWIDMADYIKGLVPKERFVNVSFGLDILN</sequence>
<evidence type="ECO:0000313" key="2">
    <source>
        <dbReference type="EMBL" id="GHE65731.1"/>
    </source>
</evidence>
<organism evidence="2 3">
    <name type="scientific">Roseivirga thermotolerans</name>
    <dbReference type="NCBI Taxonomy" id="1758176"/>
    <lineage>
        <taxon>Bacteria</taxon>
        <taxon>Pseudomonadati</taxon>
        <taxon>Bacteroidota</taxon>
        <taxon>Cytophagia</taxon>
        <taxon>Cytophagales</taxon>
        <taxon>Roseivirgaceae</taxon>
        <taxon>Roseivirga</taxon>
    </lineage>
</organism>
<keyword evidence="1" id="KW-0732">Signal</keyword>
<gene>
    <name evidence="2" type="ORF">GCM10011340_21100</name>
</gene>
<evidence type="ECO:0000256" key="1">
    <source>
        <dbReference type="SAM" id="SignalP"/>
    </source>
</evidence>
<dbReference type="EMBL" id="BNAG01000003">
    <property type="protein sequence ID" value="GHE65731.1"/>
    <property type="molecule type" value="Genomic_DNA"/>
</dbReference>
<protein>
    <recommendedName>
        <fullName evidence="4">Carboxypeptidase-like regulatory domain-containing protein</fullName>
    </recommendedName>
</protein>
<proteinExistence type="predicted"/>
<name>A0ABQ3I5B0_9BACT</name>
<dbReference type="RefSeq" id="WP_189630226.1">
    <property type="nucleotide sequence ID" value="NZ_BNAG01000003.1"/>
</dbReference>
<evidence type="ECO:0008006" key="4">
    <source>
        <dbReference type="Google" id="ProtNLM"/>
    </source>
</evidence>
<keyword evidence="3" id="KW-1185">Reference proteome</keyword>
<feature type="signal peptide" evidence="1">
    <location>
        <begin position="1"/>
        <end position="19"/>
    </location>
</feature>
<accession>A0ABQ3I5B0</accession>
<feature type="chain" id="PRO_5046614266" description="Carboxypeptidase-like regulatory domain-containing protein" evidence="1">
    <location>
        <begin position="20"/>
        <end position="294"/>
    </location>
</feature>